<reference evidence="2 3" key="1">
    <citation type="submission" date="2018-06" db="EMBL/GenBank/DDBJ databases">
        <authorList>
            <consortium name="Pathogen Informatics"/>
            <person name="Doyle S."/>
        </authorList>
    </citation>
    <scope>NUCLEOTIDE SEQUENCE [LARGE SCALE GENOMIC DNA]</scope>
    <source>
        <strain evidence="2 3">NCTC9836</strain>
    </source>
</reference>
<evidence type="ECO:0000313" key="3">
    <source>
        <dbReference type="Proteomes" id="UP000254664"/>
    </source>
</evidence>
<gene>
    <name evidence="2" type="ORF">NCTC9836_02439</name>
</gene>
<organism evidence="2 3">
    <name type="scientific">Clostridium putrefaciens</name>
    <dbReference type="NCBI Taxonomy" id="99675"/>
    <lineage>
        <taxon>Bacteria</taxon>
        <taxon>Bacillati</taxon>
        <taxon>Bacillota</taxon>
        <taxon>Clostridia</taxon>
        <taxon>Eubacteriales</taxon>
        <taxon>Clostridiaceae</taxon>
        <taxon>Clostridium</taxon>
    </lineage>
</organism>
<evidence type="ECO:0000313" key="2">
    <source>
        <dbReference type="EMBL" id="SUY48065.1"/>
    </source>
</evidence>
<dbReference type="AlphaFoldDB" id="A0A381JAD0"/>
<proteinExistence type="predicted"/>
<accession>A0A381JAD0</accession>
<sequence length="86" mass="10029">MHNILIRIIIVSIILMILLLNYKKIKDKILNRNKLVFIVSLGLLFIDILIRVIFEYQSIINIIVSSIINPIYVISFAYLIISKKKS</sequence>
<dbReference type="EMBL" id="UFWZ01000001">
    <property type="protein sequence ID" value="SUY48065.1"/>
    <property type="molecule type" value="Genomic_DNA"/>
</dbReference>
<protein>
    <submittedName>
        <fullName evidence="2">Uncharacterized protein</fullName>
    </submittedName>
</protein>
<keyword evidence="3" id="KW-1185">Reference proteome</keyword>
<feature type="transmembrane region" description="Helical" evidence="1">
    <location>
        <begin position="60"/>
        <end position="81"/>
    </location>
</feature>
<dbReference type="Proteomes" id="UP000254664">
    <property type="component" value="Unassembled WGS sequence"/>
</dbReference>
<name>A0A381JAD0_9CLOT</name>
<feature type="transmembrane region" description="Helical" evidence="1">
    <location>
        <begin position="35"/>
        <end position="54"/>
    </location>
</feature>
<evidence type="ECO:0000256" key="1">
    <source>
        <dbReference type="SAM" id="Phobius"/>
    </source>
</evidence>
<feature type="transmembrane region" description="Helical" evidence="1">
    <location>
        <begin position="6"/>
        <end position="23"/>
    </location>
</feature>
<keyword evidence="1" id="KW-0472">Membrane</keyword>
<dbReference type="RefSeq" id="WP_115641930.1">
    <property type="nucleotide sequence ID" value="NZ_UFWZ01000001.1"/>
</dbReference>
<keyword evidence="1" id="KW-1133">Transmembrane helix</keyword>
<keyword evidence="1" id="KW-0812">Transmembrane</keyword>